<evidence type="ECO:0000313" key="4">
    <source>
        <dbReference type="EMBL" id="SUI37615.1"/>
    </source>
</evidence>
<dbReference type="InterPro" id="IPR012340">
    <property type="entry name" value="NA-bd_OB-fold"/>
</dbReference>
<dbReference type="SUPFAM" id="SSF50249">
    <property type="entry name" value="Nucleic acid-binding proteins"/>
    <property type="match status" value="1"/>
</dbReference>
<accession>A0A379XZH1</accession>
<organism evidence="4 5">
    <name type="scientific">Salmonella diarizonae</name>
    <dbReference type="NCBI Taxonomy" id="59204"/>
    <lineage>
        <taxon>Bacteria</taxon>
        <taxon>Pseudomonadati</taxon>
        <taxon>Pseudomonadota</taxon>
        <taxon>Gammaproteobacteria</taxon>
        <taxon>Enterobacterales</taxon>
        <taxon>Enterobacteriaceae</taxon>
        <taxon>Salmonella</taxon>
    </lineage>
</organism>
<evidence type="ECO:0000256" key="1">
    <source>
        <dbReference type="ARBA" id="ARBA00023125"/>
    </source>
</evidence>
<comment type="caution">
    <text evidence="2">Lacks conserved residue(s) required for the propagation of feature annotation.</text>
</comment>
<dbReference type="InterPro" id="IPR011344">
    <property type="entry name" value="ssDNA-bd"/>
</dbReference>
<dbReference type="CDD" id="cd04496">
    <property type="entry name" value="SSB_OBF"/>
    <property type="match status" value="1"/>
</dbReference>
<dbReference type="HAMAP" id="MF_00984">
    <property type="entry name" value="SSB"/>
    <property type="match status" value="1"/>
</dbReference>
<comment type="subunit">
    <text evidence="2">Homotetramer.</text>
</comment>
<dbReference type="PANTHER" id="PTHR10302">
    <property type="entry name" value="SINGLE-STRANDED DNA-BINDING PROTEIN"/>
    <property type="match status" value="1"/>
</dbReference>
<evidence type="ECO:0000256" key="2">
    <source>
        <dbReference type="HAMAP-Rule" id="MF_00984"/>
    </source>
</evidence>
<gene>
    <name evidence="4" type="primary">ssb_3</name>
    <name evidence="4" type="ORF">NCTC10060_05717</name>
</gene>
<dbReference type="PROSITE" id="PS50935">
    <property type="entry name" value="SSB"/>
    <property type="match status" value="1"/>
</dbReference>
<dbReference type="RefSeq" id="WP_136057841.1">
    <property type="nucleotide sequence ID" value="NZ_DACWWF010000018.1"/>
</dbReference>
<dbReference type="GO" id="GO:0003697">
    <property type="term" value="F:single-stranded DNA binding"/>
    <property type="evidence" value="ECO:0007669"/>
    <property type="project" value="UniProtKB-UniRule"/>
</dbReference>
<dbReference type="Pfam" id="PF00436">
    <property type="entry name" value="SSB"/>
    <property type="match status" value="1"/>
</dbReference>
<dbReference type="PIRSF" id="PIRSF002070">
    <property type="entry name" value="SSB"/>
    <property type="match status" value="1"/>
</dbReference>
<dbReference type="NCBIfam" id="TIGR00621">
    <property type="entry name" value="ssb"/>
    <property type="match status" value="1"/>
</dbReference>
<evidence type="ECO:0000256" key="3">
    <source>
        <dbReference type="PIRNR" id="PIRNR002070"/>
    </source>
</evidence>
<keyword evidence="1 2" id="KW-0238">DNA-binding</keyword>
<reference evidence="4 5" key="1">
    <citation type="submission" date="2018-06" db="EMBL/GenBank/DDBJ databases">
        <authorList>
            <consortium name="Pathogen Informatics"/>
            <person name="Doyle S."/>
        </authorList>
    </citation>
    <scope>NUCLEOTIDE SEQUENCE [LARGE SCALE GENOMIC DNA]</scope>
    <source>
        <strain evidence="4 5">NCTC10060</strain>
    </source>
</reference>
<dbReference type="InterPro" id="IPR000424">
    <property type="entry name" value="Primosome_PriB/ssb"/>
</dbReference>
<protein>
    <recommendedName>
        <fullName evidence="2 3">Single-stranded DNA-binding protein</fullName>
        <shortName evidence="2">SSB</shortName>
    </recommendedName>
</protein>
<dbReference type="GO" id="GO:0006260">
    <property type="term" value="P:DNA replication"/>
    <property type="evidence" value="ECO:0007669"/>
    <property type="project" value="InterPro"/>
</dbReference>
<dbReference type="AlphaFoldDB" id="A0A379XZH1"/>
<dbReference type="EMBL" id="UGXH01000005">
    <property type="protein sequence ID" value="SUI37615.1"/>
    <property type="molecule type" value="Genomic_DNA"/>
</dbReference>
<sequence>MKNLNRFQFIGNLTKDTELRYTAKSIPIAIFDIAVNGSYKEQESGEIKEYTDYFRIKVWAKAAENAAKFLGKGSQVFVEGTMRNTQYESNGQKVYGIDYIAENIQYLNTKPPANAAAAAGNEN</sequence>
<dbReference type="PANTHER" id="PTHR10302:SF27">
    <property type="entry name" value="SINGLE-STRANDED DNA-BINDING PROTEIN"/>
    <property type="match status" value="1"/>
</dbReference>
<dbReference type="Gene3D" id="2.40.50.140">
    <property type="entry name" value="Nucleic acid-binding proteins"/>
    <property type="match status" value="1"/>
</dbReference>
<evidence type="ECO:0000313" key="5">
    <source>
        <dbReference type="Proteomes" id="UP000254633"/>
    </source>
</evidence>
<name>A0A379XZH1_SALDZ</name>
<dbReference type="Proteomes" id="UP000254633">
    <property type="component" value="Unassembled WGS sequence"/>
</dbReference>
<proteinExistence type="inferred from homology"/>
<dbReference type="GO" id="GO:0009295">
    <property type="term" value="C:nucleoid"/>
    <property type="evidence" value="ECO:0007669"/>
    <property type="project" value="TreeGrafter"/>
</dbReference>